<dbReference type="EMBL" id="BSYO01000006">
    <property type="protein sequence ID" value="GMH05861.1"/>
    <property type="molecule type" value="Genomic_DNA"/>
</dbReference>
<evidence type="ECO:0000313" key="2">
    <source>
        <dbReference type="Proteomes" id="UP001279734"/>
    </source>
</evidence>
<comment type="caution">
    <text evidence="1">The sequence shown here is derived from an EMBL/GenBank/DDBJ whole genome shotgun (WGS) entry which is preliminary data.</text>
</comment>
<name>A0AAD3S7Q9_NEPGR</name>
<protein>
    <submittedName>
        <fullName evidence="1">Uncharacterized protein</fullName>
    </submittedName>
</protein>
<keyword evidence="2" id="KW-1185">Reference proteome</keyword>
<evidence type="ECO:0000313" key="1">
    <source>
        <dbReference type="EMBL" id="GMH05861.1"/>
    </source>
</evidence>
<accession>A0AAD3S7Q9</accession>
<sequence>MFLVKVGEDLSEGEARVLAEYGWMPNTGLGTLLNFSDRVVHDRKNEMDGCEWQLKIAKLLIKGYNGSNIICKDVPKKLVDCKGSQSTQLKHKT</sequence>
<gene>
    <name evidence="1" type="ORF">Nepgr_007701</name>
</gene>
<dbReference type="Proteomes" id="UP001279734">
    <property type="component" value="Unassembled WGS sequence"/>
</dbReference>
<reference evidence="1" key="1">
    <citation type="submission" date="2023-05" db="EMBL/GenBank/DDBJ databases">
        <title>Nepenthes gracilis genome sequencing.</title>
        <authorList>
            <person name="Fukushima K."/>
        </authorList>
    </citation>
    <scope>NUCLEOTIDE SEQUENCE</scope>
    <source>
        <strain evidence="1">SING2019-196</strain>
    </source>
</reference>
<dbReference type="PANTHER" id="PTHR47871:SF2">
    <property type="entry name" value="OS03G0221300 PROTEIN"/>
    <property type="match status" value="1"/>
</dbReference>
<organism evidence="1 2">
    <name type="scientific">Nepenthes gracilis</name>
    <name type="common">Slender pitcher plant</name>
    <dbReference type="NCBI Taxonomy" id="150966"/>
    <lineage>
        <taxon>Eukaryota</taxon>
        <taxon>Viridiplantae</taxon>
        <taxon>Streptophyta</taxon>
        <taxon>Embryophyta</taxon>
        <taxon>Tracheophyta</taxon>
        <taxon>Spermatophyta</taxon>
        <taxon>Magnoliopsida</taxon>
        <taxon>eudicotyledons</taxon>
        <taxon>Gunneridae</taxon>
        <taxon>Pentapetalae</taxon>
        <taxon>Caryophyllales</taxon>
        <taxon>Nepenthaceae</taxon>
        <taxon>Nepenthes</taxon>
    </lineage>
</organism>
<proteinExistence type="predicted"/>
<dbReference type="AlphaFoldDB" id="A0AAD3S7Q9"/>
<dbReference type="PANTHER" id="PTHR47871">
    <property type="entry name" value="NAC DOMAIN-CONTAINING PROTEIN 8"/>
    <property type="match status" value="1"/>
</dbReference>